<keyword evidence="3" id="KW-0547">Nucleotide-binding</keyword>
<keyword evidence="8" id="KW-1185">Reference proteome</keyword>
<dbReference type="PROSITE" id="PS00584">
    <property type="entry name" value="PFKB_KINASES_2"/>
    <property type="match status" value="1"/>
</dbReference>
<dbReference type="Proteomes" id="UP000254572">
    <property type="component" value="Unassembled WGS sequence"/>
</dbReference>
<evidence type="ECO:0000256" key="2">
    <source>
        <dbReference type="ARBA" id="ARBA00022679"/>
    </source>
</evidence>
<evidence type="ECO:0000256" key="1">
    <source>
        <dbReference type="ARBA" id="ARBA00010688"/>
    </source>
</evidence>
<dbReference type="GO" id="GO:0047590">
    <property type="term" value="F:5-dehydro-2-deoxygluconokinase activity"/>
    <property type="evidence" value="ECO:0007669"/>
    <property type="project" value="UniProtKB-EC"/>
</dbReference>
<feature type="domain" description="Carbohydrate kinase PfkB" evidence="6">
    <location>
        <begin position="3"/>
        <end position="300"/>
    </location>
</feature>
<dbReference type="AlphaFoldDB" id="A0A381DX70"/>
<evidence type="ECO:0000256" key="4">
    <source>
        <dbReference type="ARBA" id="ARBA00022777"/>
    </source>
</evidence>
<dbReference type="InterPro" id="IPR011611">
    <property type="entry name" value="PfkB_dom"/>
</dbReference>
<dbReference type="EMBL" id="UFUW01000001">
    <property type="protein sequence ID" value="SUX17763.1"/>
    <property type="molecule type" value="Genomic_DNA"/>
</dbReference>
<dbReference type="OrthoDB" id="9779730at2"/>
<sequence length="319" mass="33292">MPTKILTIGEILVEIVATTKGDGFLEAQPLTGPYPSGAPAIFIDQVGKLGAACAIISRVGDDDFGTLNLRRLVADGVDTNGIAIAPGESTGSAFVRYREDGSRRFVFNIAHSACGRLEKTRAAADLIHECSHLHLMGSALAAPGMRALALDALHTIKARGGSISFDPNLRRELLDTPGLHEALQQTLAHTDIFLPSGDELYLFTRAQNEEEAIAELLARGIAEIILKRGAAGASHYSQAGRVDIAAHNVTETDPTGAGDSFGGAYIALRKNGAGIATALRYANAAGARAVTCVGPMEGTSTKAELDALLAANSKKHVSA</sequence>
<evidence type="ECO:0000313" key="8">
    <source>
        <dbReference type="Proteomes" id="UP000254572"/>
    </source>
</evidence>
<dbReference type="Pfam" id="PF00294">
    <property type="entry name" value="PfkB"/>
    <property type="match status" value="1"/>
</dbReference>
<organism evidence="7 8">
    <name type="scientific">Cardiobacterium valvarum</name>
    <dbReference type="NCBI Taxonomy" id="194702"/>
    <lineage>
        <taxon>Bacteria</taxon>
        <taxon>Pseudomonadati</taxon>
        <taxon>Pseudomonadota</taxon>
        <taxon>Gammaproteobacteria</taxon>
        <taxon>Cardiobacteriales</taxon>
        <taxon>Cardiobacteriaceae</taxon>
        <taxon>Cardiobacterium</taxon>
    </lineage>
</organism>
<dbReference type="RefSeq" id="WP_115610466.1">
    <property type="nucleotide sequence ID" value="NZ_JBHLZC010000001.1"/>
</dbReference>
<gene>
    <name evidence="7" type="primary">iolC_1</name>
    <name evidence="7" type="ORF">NCTC13294_00125</name>
</gene>
<keyword evidence="5" id="KW-0067">ATP-binding</keyword>
<accession>A0A381DX70</accession>
<name>A0A381DX70_9GAMM</name>
<comment type="similarity">
    <text evidence="1">Belongs to the carbohydrate kinase PfkB family.</text>
</comment>
<evidence type="ECO:0000259" key="6">
    <source>
        <dbReference type="Pfam" id="PF00294"/>
    </source>
</evidence>
<dbReference type="InterPro" id="IPR029056">
    <property type="entry name" value="Ribokinase-like"/>
</dbReference>
<dbReference type="Gene3D" id="3.40.1190.20">
    <property type="match status" value="1"/>
</dbReference>
<evidence type="ECO:0000256" key="3">
    <source>
        <dbReference type="ARBA" id="ARBA00022741"/>
    </source>
</evidence>
<dbReference type="GO" id="GO:0005524">
    <property type="term" value="F:ATP binding"/>
    <property type="evidence" value="ECO:0007669"/>
    <property type="project" value="UniProtKB-KW"/>
</dbReference>
<keyword evidence="2 7" id="KW-0808">Transferase</keyword>
<dbReference type="EC" id="2.7.1.92" evidence="7"/>
<protein>
    <submittedName>
        <fullName evidence="7">5-dehydro-2-deoxygluconokinase</fullName>
        <ecNumber evidence="7">2.7.1.92</ecNumber>
    </submittedName>
</protein>
<reference evidence="7 8" key="1">
    <citation type="submission" date="2018-06" db="EMBL/GenBank/DDBJ databases">
        <authorList>
            <consortium name="Pathogen Informatics"/>
            <person name="Doyle S."/>
        </authorList>
    </citation>
    <scope>NUCLEOTIDE SEQUENCE [LARGE SCALE GENOMIC DNA]</scope>
    <source>
        <strain evidence="7 8">NCTC13294</strain>
    </source>
</reference>
<dbReference type="InterPro" id="IPR050306">
    <property type="entry name" value="PfkB_Carbo_kinase"/>
</dbReference>
<dbReference type="PANTHER" id="PTHR43085">
    <property type="entry name" value="HEXOKINASE FAMILY MEMBER"/>
    <property type="match status" value="1"/>
</dbReference>
<proteinExistence type="inferred from homology"/>
<dbReference type="SUPFAM" id="SSF53613">
    <property type="entry name" value="Ribokinase-like"/>
    <property type="match status" value="1"/>
</dbReference>
<evidence type="ECO:0000313" key="7">
    <source>
        <dbReference type="EMBL" id="SUX17763.1"/>
    </source>
</evidence>
<dbReference type="CDD" id="cd01166">
    <property type="entry name" value="KdgK"/>
    <property type="match status" value="1"/>
</dbReference>
<dbReference type="InterPro" id="IPR002173">
    <property type="entry name" value="Carboh/pur_kinase_PfkB_CS"/>
</dbReference>
<keyword evidence="4 7" id="KW-0418">Kinase</keyword>
<evidence type="ECO:0000256" key="5">
    <source>
        <dbReference type="ARBA" id="ARBA00022840"/>
    </source>
</evidence>
<dbReference type="PANTHER" id="PTHR43085:SF1">
    <property type="entry name" value="PSEUDOURIDINE KINASE-RELATED"/>
    <property type="match status" value="1"/>
</dbReference>